<dbReference type="Gene3D" id="2.60.40.1930">
    <property type="match status" value="2"/>
</dbReference>
<dbReference type="InterPro" id="IPR041555">
    <property type="entry name" value="MG3"/>
</dbReference>
<evidence type="ECO:0000256" key="5">
    <source>
        <dbReference type="ARBA" id="ARBA00023180"/>
    </source>
</evidence>
<reference evidence="7" key="1">
    <citation type="submission" date="2022-03" db="EMBL/GenBank/DDBJ databases">
        <authorList>
            <person name="Alioto T."/>
            <person name="Alioto T."/>
            <person name="Gomez Garrido J."/>
        </authorList>
    </citation>
    <scope>NUCLEOTIDE SEQUENCE</scope>
</reference>
<protein>
    <submittedName>
        <fullName evidence="7">Alpha-2-macroglobulin-like 1 isoform X1</fullName>
    </submittedName>
</protein>
<dbReference type="Pfam" id="PF01835">
    <property type="entry name" value="MG2"/>
    <property type="match status" value="1"/>
</dbReference>
<feature type="domain" description="Alpha-2-macroglobulin bait region" evidence="6">
    <location>
        <begin position="408"/>
        <end position="530"/>
    </location>
</feature>
<keyword evidence="3" id="KW-0732">Signal</keyword>
<name>A0AAD1WYP5_PELCU</name>
<dbReference type="InterPro" id="IPR002890">
    <property type="entry name" value="MG2"/>
</dbReference>
<evidence type="ECO:0000256" key="1">
    <source>
        <dbReference type="ARBA" id="ARBA00010952"/>
    </source>
</evidence>
<keyword evidence="4" id="KW-0722">Serine protease inhibitor</keyword>
<evidence type="ECO:0000256" key="4">
    <source>
        <dbReference type="ARBA" id="ARBA00022900"/>
    </source>
</evidence>
<dbReference type="PANTHER" id="PTHR11412:SF182">
    <property type="entry name" value="ALPHA-2-MACROGLOBULIN-LIKE PROTEIN 1"/>
    <property type="match status" value="1"/>
</dbReference>
<dbReference type="FunFam" id="2.60.40.1930:FF:000001">
    <property type="entry name" value="CD109 isoform 3"/>
    <property type="match status" value="1"/>
</dbReference>
<dbReference type="Gene3D" id="2.60.40.10">
    <property type="entry name" value="Immunoglobulins"/>
    <property type="match status" value="1"/>
</dbReference>
<comment type="similarity">
    <text evidence="1">Belongs to the protease inhibitor I39 (alpha-2-macroglobulin) family.</text>
</comment>
<evidence type="ECO:0000256" key="2">
    <source>
        <dbReference type="ARBA" id="ARBA00022690"/>
    </source>
</evidence>
<organism evidence="7 8">
    <name type="scientific">Pelobates cultripes</name>
    <name type="common">Western spadefoot toad</name>
    <dbReference type="NCBI Taxonomy" id="61616"/>
    <lineage>
        <taxon>Eukaryota</taxon>
        <taxon>Metazoa</taxon>
        <taxon>Chordata</taxon>
        <taxon>Craniata</taxon>
        <taxon>Vertebrata</taxon>
        <taxon>Euteleostomi</taxon>
        <taxon>Amphibia</taxon>
        <taxon>Batrachia</taxon>
        <taxon>Anura</taxon>
        <taxon>Pelobatoidea</taxon>
        <taxon>Pelobatidae</taxon>
        <taxon>Pelobates</taxon>
    </lineage>
</organism>
<dbReference type="Pfam" id="PF07703">
    <property type="entry name" value="A2M_BRD"/>
    <property type="match status" value="1"/>
</dbReference>
<dbReference type="InterPro" id="IPR008964">
    <property type="entry name" value="Invasin/intimin_cell_adhesion"/>
</dbReference>
<dbReference type="Pfam" id="PF17789">
    <property type="entry name" value="MG4"/>
    <property type="match status" value="1"/>
</dbReference>
<evidence type="ECO:0000259" key="6">
    <source>
        <dbReference type="SMART" id="SM01359"/>
    </source>
</evidence>
<dbReference type="SMART" id="SM01359">
    <property type="entry name" value="A2M_N_2"/>
    <property type="match status" value="1"/>
</dbReference>
<dbReference type="InterPro" id="IPR050473">
    <property type="entry name" value="A2M/Complement_sys"/>
</dbReference>
<dbReference type="InterPro" id="IPR013783">
    <property type="entry name" value="Ig-like_fold"/>
</dbReference>
<evidence type="ECO:0000313" key="8">
    <source>
        <dbReference type="Proteomes" id="UP001295444"/>
    </source>
</evidence>
<sequence>MNGAEGATSIKLTLRTLKENRTLIEKNIDQKSMFYCIPFQIPNPSEGMEEVATMDMSIETSLETISNHTKVLIKKQRSKILVQTDKPVYKPGQNVKFRVVALKENLQPATRKIPVVELQDPEKNRIGQWLNVTLNKGIAEFSFALSPEPILGDYTIRIKDTAHIFSVEEYVLPKFEISMEFPPVVMFNSEHVPVKICGRYTYGKPIQGVFNGSVCRKHFYTWRRIGQDLPLFLCHKITGKLDRSGCALTKVDSDHFDLTKSGFQMSLEGTASVTEDGTGIELSTSTSTSISNVLEKVSFVDADPSYKPGIPYSGMLKVTDVTGLPIPDKEIYVTCTNREHEEKLTLVTDSNGHATFKMNDTASWGGQISITAKTHLEEAPHKSNIIQPQYGHAFLSLQPFYSASKSFLKLHSQAKVLPCEGQQEVQVDYIINHTELDAETKSLNLHYLVASKASIWNSGTIDILVESDSRELTGTTSFNLPLSPDVSPNLTAIVYILLPDGEIVADSAKFTVQRCFKNKVSLRRFFFFFLTM</sequence>
<dbReference type="AlphaFoldDB" id="A0AAD1WYP5"/>
<dbReference type="PANTHER" id="PTHR11412">
    <property type="entry name" value="MACROGLOBULIN / COMPLEMENT"/>
    <property type="match status" value="1"/>
</dbReference>
<dbReference type="InterPro" id="IPR011625">
    <property type="entry name" value="A2M_N_BRD"/>
</dbReference>
<evidence type="ECO:0000256" key="3">
    <source>
        <dbReference type="ARBA" id="ARBA00022729"/>
    </source>
</evidence>
<keyword evidence="5" id="KW-0325">Glycoprotein</keyword>
<dbReference type="Gene3D" id="2.60.40.1940">
    <property type="match status" value="1"/>
</dbReference>
<evidence type="ECO:0000313" key="7">
    <source>
        <dbReference type="EMBL" id="CAH2329672.1"/>
    </source>
</evidence>
<dbReference type="Proteomes" id="UP001295444">
    <property type="component" value="Unassembled WGS sequence"/>
</dbReference>
<keyword evidence="2" id="KW-0646">Protease inhibitor</keyword>
<dbReference type="Pfam" id="PF17791">
    <property type="entry name" value="MG3"/>
    <property type="match status" value="1"/>
</dbReference>
<dbReference type="EMBL" id="CAKOES020000004">
    <property type="protein sequence ID" value="CAH2329672.1"/>
    <property type="molecule type" value="Genomic_DNA"/>
</dbReference>
<keyword evidence="8" id="KW-1185">Reference proteome</keyword>
<dbReference type="GO" id="GO:0004867">
    <property type="term" value="F:serine-type endopeptidase inhibitor activity"/>
    <property type="evidence" value="ECO:0007669"/>
    <property type="project" value="UniProtKB-KW"/>
</dbReference>
<dbReference type="SUPFAM" id="SSF49373">
    <property type="entry name" value="Invasin/intimin cell-adhesion fragments"/>
    <property type="match status" value="1"/>
</dbReference>
<proteinExistence type="inferred from homology"/>
<dbReference type="InterPro" id="IPR040839">
    <property type="entry name" value="MG4"/>
</dbReference>
<comment type="caution">
    <text evidence="7">The sequence shown here is derived from an EMBL/GenBank/DDBJ whole genome shotgun (WGS) entry which is preliminary data.</text>
</comment>
<accession>A0AAD1WYP5</accession>
<gene>
    <name evidence="7" type="ORF">PECUL_23A043354</name>
</gene>